<reference evidence="1 2" key="1">
    <citation type="submission" date="2021-06" db="EMBL/GenBank/DDBJ databases">
        <authorList>
            <person name="Kallberg Y."/>
            <person name="Tangrot J."/>
            <person name="Rosling A."/>
        </authorList>
    </citation>
    <scope>NUCLEOTIDE SEQUENCE [LARGE SCALE GENOMIC DNA]</scope>
    <source>
        <strain evidence="1 2">120-4 pot B 10/14</strain>
    </source>
</reference>
<dbReference type="EMBL" id="CAJVQB010116898">
    <property type="protein sequence ID" value="CAG8852861.1"/>
    <property type="molecule type" value="Genomic_DNA"/>
</dbReference>
<evidence type="ECO:0000313" key="2">
    <source>
        <dbReference type="Proteomes" id="UP000789901"/>
    </source>
</evidence>
<feature type="non-terminal residue" evidence="1">
    <location>
        <position position="1"/>
    </location>
</feature>
<gene>
    <name evidence="1" type="ORF">GMARGA_LOCUS41682</name>
</gene>
<evidence type="ECO:0000313" key="1">
    <source>
        <dbReference type="EMBL" id="CAG8852861.1"/>
    </source>
</evidence>
<sequence length="62" mass="7329">SLHLLKDTIKGAAKILTEKLIYSKEDQIKLKVKNYVRVNYKDILKVYIDLVEFILYKELSQT</sequence>
<protein>
    <submittedName>
        <fullName evidence="1">10161_t:CDS:1</fullName>
    </submittedName>
</protein>
<keyword evidence="2" id="KW-1185">Reference proteome</keyword>
<organism evidence="1 2">
    <name type="scientific">Gigaspora margarita</name>
    <dbReference type="NCBI Taxonomy" id="4874"/>
    <lineage>
        <taxon>Eukaryota</taxon>
        <taxon>Fungi</taxon>
        <taxon>Fungi incertae sedis</taxon>
        <taxon>Mucoromycota</taxon>
        <taxon>Glomeromycotina</taxon>
        <taxon>Glomeromycetes</taxon>
        <taxon>Diversisporales</taxon>
        <taxon>Gigasporaceae</taxon>
        <taxon>Gigaspora</taxon>
    </lineage>
</organism>
<dbReference type="Proteomes" id="UP000789901">
    <property type="component" value="Unassembled WGS sequence"/>
</dbReference>
<accession>A0ABN7XDE0</accession>
<name>A0ABN7XDE0_GIGMA</name>
<proteinExistence type="predicted"/>
<comment type="caution">
    <text evidence="1">The sequence shown here is derived from an EMBL/GenBank/DDBJ whole genome shotgun (WGS) entry which is preliminary data.</text>
</comment>
<feature type="non-terminal residue" evidence="1">
    <location>
        <position position="62"/>
    </location>
</feature>